<organism evidence="4 5">
    <name type="scientific">Martelella radicis</name>
    <dbReference type="NCBI Taxonomy" id="1397476"/>
    <lineage>
        <taxon>Bacteria</taxon>
        <taxon>Pseudomonadati</taxon>
        <taxon>Pseudomonadota</taxon>
        <taxon>Alphaproteobacteria</taxon>
        <taxon>Hyphomicrobiales</taxon>
        <taxon>Aurantimonadaceae</taxon>
        <taxon>Martelella</taxon>
    </lineage>
</organism>
<dbReference type="GO" id="GO:0016829">
    <property type="term" value="F:lyase activity"/>
    <property type="evidence" value="ECO:0007669"/>
    <property type="project" value="UniProtKB-KW"/>
</dbReference>
<sequence length="379" mass="42744">MLTIDPGALENARKALDRPESAENIAICALLARAKKALGAPLETVTAKSFLPPSGDRRDYMSLGSYWWPNPDTADGLPYVRRDGARNPASLSEDVDESRLTRMANTVLDLALAFHFTANSDFSAKAVDFLRAWFLEEKTRMNPNLRFGQSVPGVAEGRGLGLIDTRCLWRVIDSALMLEACGLLDRRDMEGLRDWFHAFRRWMHTHPLGHDEYIWHNNHGTYFDVQSVNYALFTGDTASAREMLYDAVHRRMASQILRDGTQPAELERTRPFHYSIFNLIGHFRLARYGEIAGFDYLNATQDGRSLRGATEFMIGQIAAPEARFFPAREDFLNELTLRFVLQAENLFGLRVQDNMVLAELLAGNAREITCLAFGQGPAH</sequence>
<dbReference type="Proteomes" id="UP000530571">
    <property type="component" value="Unassembled WGS sequence"/>
</dbReference>
<accession>A0A7W6KM50</accession>
<name>A0A7W6KM50_9HYPH</name>
<dbReference type="EMBL" id="JACIDZ010000014">
    <property type="protein sequence ID" value="MBB4123722.1"/>
    <property type="molecule type" value="Genomic_DNA"/>
</dbReference>
<dbReference type="Gene3D" id="1.50.10.100">
    <property type="entry name" value="Chondroitin AC/alginate lyase"/>
    <property type="match status" value="1"/>
</dbReference>
<dbReference type="GO" id="GO:0042597">
    <property type="term" value="C:periplasmic space"/>
    <property type="evidence" value="ECO:0007669"/>
    <property type="project" value="InterPro"/>
</dbReference>
<evidence type="ECO:0000256" key="1">
    <source>
        <dbReference type="ARBA" id="ARBA00022729"/>
    </source>
</evidence>
<dbReference type="AlphaFoldDB" id="A0A7W6KM50"/>
<dbReference type="Pfam" id="PF05426">
    <property type="entry name" value="Alginate_lyase"/>
    <property type="match status" value="1"/>
</dbReference>
<dbReference type="InterPro" id="IPR008397">
    <property type="entry name" value="Alginate_lyase_dom"/>
</dbReference>
<keyword evidence="1" id="KW-0732">Signal</keyword>
<gene>
    <name evidence="4" type="ORF">GGR30_003670</name>
</gene>
<feature type="domain" description="Alginate lyase" evidence="3">
    <location>
        <begin position="44"/>
        <end position="321"/>
    </location>
</feature>
<dbReference type="RefSeq" id="WP_183489230.1">
    <property type="nucleotide sequence ID" value="NZ_JACIDZ010000014.1"/>
</dbReference>
<proteinExistence type="predicted"/>
<comment type="caution">
    <text evidence="4">The sequence shown here is derived from an EMBL/GenBank/DDBJ whole genome shotgun (WGS) entry which is preliminary data.</text>
</comment>
<dbReference type="InterPro" id="IPR008929">
    <property type="entry name" value="Chondroitin_lyas"/>
</dbReference>
<evidence type="ECO:0000313" key="4">
    <source>
        <dbReference type="EMBL" id="MBB4123722.1"/>
    </source>
</evidence>
<evidence type="ECO:0000259" key="3">
    <source>
        <dbReference type="Pfam" id="PF05426"/>
    </source>
</evidence>
<keyword evidence="5" id="KW-1185">Reference proteome</keyword>
<protein>
    <recommendedName>
        <fullName evidence="3">Alginate lyase domain-containing protein</fullName>
    </recommendedName>
</protein>
<dbReference type="SUPFAM" id="SSF48230">
    <property type="entry name" value="Chondroitin AC/alginate lyase"/>
    <property type="match status" value="1"/>
</dbReference>
<evidence type="ECO:0000313" key="5">
    <source>
        <dbReference type="Proteomes" id="UP000530571"/>
    </source>
</evidence>
<reference evidence="4 5" key="1">
    <citation type="submission" date="2020-08" db="EMBL/GenBank/DDBJ databases">
        <title>Genomic Encyclopedia of Type Strains, Phase IV (KMG-IV): sequencing the most valuable type-strain genomes for metagenomic binning, comparative biology and taxonomic classification.</title>
        <authorList>
            <person name="Goeker M."/>
        </authorList>
    </citation>
    <scope>NUCLEOTIDE SEQUENCE [LARGE SCALE GENOMIC DNA]</scope>
    <source>
        <strain evidence="4 5">DSM 28101</strain>
    </source>
</reference>
<evidence type="ECO:0000256" key="2">
    <source>
        <dbReference type="ARBA" id="ARBA00023239"/>
    </source>
</evidence>
<keyword evidence="2" id="KW-0456">Lyase</keyword>